<keyword evidence="3" id="KW-1185">Reference proteome</keyword>
<protein>
    <submittedName>
        <fullName evidence="2">Uncharacterized protein</fullName>
    </submittedName>
</protein>
<evidence type="ECO:0000313" key="3">
    <source>
        <dbReference type="Proteomes" id="UP000824782"/>
    </source>
</evidence>
<dbReference type="AlphaFoldDB" id="A0AAV7BMC2"/>
<proteinExistence type="predicted"/>
<reference evidence="2" key="1">
    <citation type="thesis" date="2020" institute="ProQuest LLC" country="789 East Eisenhower Parkway, Ann Arbor, MI, USA">
        <title>Comparative Genomics and Chromosome Evolution.</title>
        <authorList>
            <person name="Mudd A.B."/>
        </authorList>
    </citation>
    <scope>NUCLEOTIDE SEQUENCE</scope>
    <source>
        <strain evidence="2">237g6f4</strain>
        <tissue evidence="2">Blood</tissue>
    </source>
</reference>
<dbReference type="Proteomes" id="UP000824782">
    <property type="component" value="Unassembled WGS sequence"/>
</dbReference>
<evidence type="ECO:0000313" key="2">
    <source>
        <dbReference type="EMBL" id="KAG8573822.1"/>
    </source>
</evidence>
<gene>
    <name evidence="2" type="ORF">GDO81_012569</name>
</gene>
<dbReference type="EMBL" id="WNYA01000005">
    <property type="protein sequence ID" value="KAG8573822.1"/>
    <property type="molecule type" value="Genomic_DNA"/>
</dbReference>
<evidence type="ECO:0000256" key="1">
    <source>
        <dbReference type="SAM" id="MobiDB-lite"/>
    </source>
</evidence>
<name>A0AAV7BMC2_ENGPU</name>
<comment type="caution">
    <text evidence="2">The sequence shown here is derived from an EMBL/GenBank/DDBJ whole genome shotgun (WGS) entry which is preliminary data.</text>
</comment>
<organism evidence="2 3">
    <name type="scientific">Engystomops pustulosus</name>
    <name type="common">Tungara frog</name>
    <name type="synonym">Physalaemus pustulosus</name>
    <dbReference type="NCBI Taxonomy" id="76066"/>
    <lineage>
        <taxon>Eukaryota</taxon>
        <taxon>Metazoa</taxon>
        <taxon>Chordata</taxon>
        <taxon>Craniata</taxon>
        <taxon>Vertebrata</taxon>
        <taxon>Euteleostomi</taxon>
        <taxon>Amphibia</taxon>
        <taxon>Batrachia</taxon>
        <taxon>Anura</taxon>
        <taxon>Neobatrachia</taxon>
        <taxon>Hyloidea</taxon>
        <taxon>Leptodactylidae</taxon>
        <taxon>Leiuperinae</taxon>
        <taxon>Engystomops</taxon>
    </lineage>
</organism>
<feature type="region of interest" description="Disordered" evidence="1">
    <location>
        <begin position="1"/>
        <end position="79"/>
    </location>
</feature>
<accession>A0AAV7BMC2</accession>
<sequence>MCSERPPVISGRHCSADTARRPPVTTRRHRSSALAASDRSPGAAAKSPDTRERHMSWSHTPGRLRQAATRTPPVTFPHR</sequence>